<dbReference type="PROSITE" id="PS50894">
    <property type="entry name" value="HPT"/>
    <property type="match status" value="1"/>
</dbReference>
<dbReference type="RefSeq" id="WP_138197205.1">
    <property type="nucleotide sequence ID" value="NZ_VCIW01000021.1"/>
</dbReference>
<feature type="domain" description="CheW-like" evidence="15">
    <location>
        <begin position="761"/>
        <end position="902"/>
    </location>
</feature>
<dbReference type="SUPFAM" id="SSF47384">
    <property type="entry name" value="Homodimeric domain of signal transducing histidine kinase"/>
    <property type="match status" value="1"/>
</dbReference>
<feature type="compositionally biased region" description="Low complexity" evidence="13">
    <location>
        <begin position="431"/>
        <end position="447"/>
    </location>
</feature>
<dbReference type="SMART" id="SM00387">
    <property type="entry name" value="HATPase_c"/>
    <property type="match status" value="1"/>
</dbReference>
<dbReference type="Pfam" id="PF01584">
    <property type="entry name" value="CheW"/>
    <property type="match status" value="1"/>
</dbReference>
<dbReference type="Gene3D" id="2.40.50.180">
    <property type="entry name" value="CheA-289, Domain 4"/>
    <property type="match status" value="1"/>
</dbReference>
<feature type="region of interest" description="Disordered" evidence="13">
    <location>
        <begin position="426"/>
        <end position="477"/>
    </location>
</feature>
<dbReference type="Pfam" id="PF02518">
    <property type="entry name" value="HATPase_c"/>
    <property type="match status" value="1"/>
</dbReference>
<evidence type="ECO:0000256" key="5">
    <source>
        <dbReference type="ARBA" id="ARBA00022553"/>
    </source>
</evidence>
<evidence type="ECO:0000256" key="4">
    <source>
        <dbReference type="ARBA" id="ARBA00022500"/>
    </source>
</evidence>
<protein>
    <recommendedName>
        <fullName evidence="3">Chemotaxis protein CheA</fullName>
        <ecNumber evidence="2">2.7.13.3</ecNumber>
    </recommendedName>
</protein>
<evidence type="ECO:0000259" key="15">
    <source>
        <dbReference type="PROSITE" id="PS50851"/>
    </source>
</evidence>
<dbReference type="PROSITE" id="PS50109">
    <property type="entry name" value="HIS_KIN"/>
    <property type="match status" value="1"/>
</dbReference>
<dbReference type="InterPro" id="IPR004358">
    <property type="entry name" value="Sig_transdc_His_kin-like_C"/>
</dbReference>
<dbReference type="PANTHER" id="PTHR43395:SF10">
    <property type="entry name" value="CHEMOTAXIS PROTEIN CHEA"/>
    <property type="match status" value="1"/>
</dbReference>
<comment type="catalytic activity">
    <reaction evidence="1">
        <text>ATP + protein L-histidine = ADP + protein N-phospho-L-histidine.</text>
        <dbReference type="EC" id="2.7.13.3"/>
    </reaction>
</comment>
<dbReference type="Gene3D" id="1.10.287.560">
    <property type="entry name" value="Histidine kinase CheA-like, homodimeric domain"/>
    <property type="match status" value="1"/>
</dbReference>
<feature type="domain" description="Histidine kinase" evidence="14">
    <location>
        <begin position="557"/>
        <end position="759"/>
    </location>
</feature>
<evidence type="ECO:0000256" key="1">
    <source>
        <dbReference type="ARBA" id="ARBA00000085"/>
    </source>
</evidence>
<dbReference type="Gene3D" id="2.30.30.40">
    <property type="entry name" value="SH3 Domains"/>
    <property type="match status" value="1"/>
</dbReference>
<dbReference type="InterPro" id="IPR003594">
    <property type="entry name" value="HATPase_dom"/>
</dbReference>
<gene>
    <name evidence="17" type="ORF">FE782_25590</name>
</gene>
<dbReference type="GO" id="GO:0005524">
    <property type="term" value="F:ATP binding"/>
    <property type="evidence" value="ECO:0007669"/>
    <property type="project" value="UniProtKB-KW"/>
</dbReference>
<feature type="modified residue" description="Phosphohistidine" evidence="12">
    <location>
        <position position="45"/>
    </location>
</feature>
<dbReference type="SMART" id="SM00073">
    <property type="entry name" value="HPT"/>
    <property type="match status" value="1"/>
</dbReference>
<dbReference type="Proteomes" id="UP000309676">
    <property type="component" value="Unassembled WGS sequence"/>
</dbReference>
<keyword evidence="9" id="KW-0067">ATP-binding</keyword>
<evidence type="ECO:0000256" key="12">
    <source>
        <dbReference type="PROSITE-ProRule" id="PRU00110"/>
    </source>
</evidence>
<evidence type="ECO:0000256" key="3">
    <source>
        <dbReference type="ARBA" id="ARBA00021495"/>
    </source>
</evidence>
<proteinExistence type="predicted"/>
<evidence type="ECO:0000313" key="17">
    <source>
        <dbReference type="EMBL" id="TLS49487.1"/>
    </source>
</evidence>
<keyword evidence="10" id="KW-0902">Two-component regulatory system</keyword>
<dbReference type="SMART" id="SM01231">
    <property type="entry name" value="H-kinase_dim"/>
    <property type="match status" value="1"/>
</dbReference>
<dbReference type="InterPro" id="IPR005467">
    <property type="entry name" value="His_kinase_dom"/>
</dbReference>
<dbReference type="InterPro" id="IPR036641">
    <property type="entry name" value="HPT_dom_sf"/>
</dbReference>
<dbReference type="InterPro" id="IPR036890">
    <property type="entry name" value="HATPase_C_sf"/>
</dbReference>
<evidence type="ECO:0000256" key="9">
    <source>
        <dbReference type="ARBA" id="ARBA00022840"/>
    </source>
</evidence>
<dbReference type="Pfam" id="PF02895">
    <property type="entry name" value="H-kinase_dim"/>
    <property type="match status" value="1"/>
</dbReference>
<feature type="domain" description="HPt" evidence="16">
    <location>
        <begin position="1"/>
        <end position="102"/>
    </location>
</feature>
<dbReference type="FunFam" id="3.30.565.10:FF:000016">
    <property type="entry name" value="Chemotaxis protein CheA, putative"/>
    <property type="match status" value="1"/>
</dbReference>
<dbReference type="InterPro" id="IPR004105">
    <property type="entry name" value="CheA-like_dim"/>
</dbReference>
<organism evidence="17 18">
    <name type="scientific">Paenibacillus antri</name>
    <dbReference type="NCBI Taxonomy" id="2582848"/>
    <lineage>
        <taxon>Bacteria</taxon>
        <taxon>Bacillati</taxon>
        <taxon>Bacillota</taxon>
        <taxon>Bacilli</taxon>
        <taxon>Bacillales</taxon>
        <taxon>Paenibacillaceae</taxon>
        <taxon>Paenibacillus</taxon>
    </lineage>
</organism>
<evidence type="ECO:0000256" key="2">
    <source>
        <dbReference type="ARBA" id="ARBA00012438"/>
    </source>
</evidence>
<evidence type="ECO:0000256" key="6">
    <source>
        <dbReference type="ARBA" id="ARBA00022679"/>
    </source>
</evidence>
<evidence type="ECO:0000256" key="8">
    <source>
        <dbReference type="ARBA" id="ARBA00022777"/>
    </source>
</evidence>
<comment type="caution">
    <text evidence="17">The sequence shown here is derived from an EMBL/GenBank/DDBJ whole genome shotgun (WGS) entry which is preliminary data.</text>
</comment>
<evidence type="ECO:0000259" key="16">
    <source>
        <dbReference type="PROSITE" id="PS50894"/>
    </source>
</evidence>
<dbReference type="SMART" id="SM00260">
    <property type="entry name" value="CheW"/>
    <property type="match status" value="1"/>
</dbReference>
<keyword evidence="5 12" id="KW-0597">Phosphoprotein</keyword>
<keyword evidence="18" id="KW-1185">Reference proteome</keyword>
<keyword evidence="6" id="KW-0808">Transferase</keyword>
<dbReference type="EC" id="2.7.13.3" evidence="2"/>
<dbReference type="InterPro" id="IPR036097">
    <property type="entry name" value="HisK_dim/P_sf"/>
</dbReference>
<keyword evidence="7" id="KW-0547">Nucleotide-binding</keyword>
<dbReference type="InterPro" id="IPR002545">
    <property type="entry name" value="CheW-lke_dom"/>
</dbReference>
<name>A0A5R9FZJ8_9BACL</name>
<dbReference type="OrthoDB" id="9803176at2"/>
<evidence type="ECO:0000256" key="11">
    <source>
        <dbReference type="ARBA" id="ARBA00035100"/>
    </source>
</evidence>
<dbReference type="PANTHER" id="PTHR43395">
    <property type="entry name" value="SENSOR HISTIDINE KINASE CHEA"/>
    <property type="match status" value="1"/>
</dbReference>
<dbReference type="Gene3D" id="3.30.565.10">
    <property type="entry name" value="Histidine kinase-like ATPase, C-terminal domain"/>
    <property type="match status" value="1"/>
</dbReference>
<feature type="region of interest" description="Disordered" evidence="13">
    <location>
        <begin position="314"/>
        <end position="336"/>
    </location>
</feature>
<dbReference type="PROSITE" id="PS50851">
    <property type="entry name" value="CHEW"/>
    <property type="match status" value="1"/>
</dbReference>
<evidence type="ECO:0000256" key="10">
    <source>
        <dbReference type="ARBA" id="ARBA00023012"/>
    </source>
</evidence>
<dbReference type="InterPro" id="IPR051315">
    <property type="entry name" value="Bact_Chemotaxis_CheA"/>
</dbReference>
<keyword evidence="4" id="KW-0145">Chemotaxis</keyword>
<dbReference type="InterPro" id="IPR037006">
    <property type="entry name" value="CheA-like_homodim_sf"/>
</dbReference>
<dbReference type="GO" id="GO:0005737">
    <property type="term" value="C:cytoplasm"/>
    <property type="evidence" value="ECO:0007669"/>
    <property type="project" value="InterPro"/>
</dbReference>
<feature type="compositionally biased region" description="Low complexity" evidence="13">
    <location>
        <begin position="459"/>
        <end position="477"/>
    </location>
</feature>
<dbReference type="PRINTS" id="PR00344">
    <property type="entry name" value="BCTRLSENSOR"/>
</dbReference>
<reference evidence="17 18" key="1">
    <citation type="submission" date="2019-05" db="EMBL/GenBank/DDBJ databases">
        <authorList>
            <person name="Narsing Rao M.P."/>
            <person name="Li W.J."/>
        </authorList>
    </citation>
    <scope>NUCLEOTIDE SEQUENCE [LARGE SCALE GENOMIC DNA]</scope>
    <source>
        <strain evidence="17 18">SYSU_K30003</strain>
    </source>
</reference>
<dbReference type="SUPFAM" id="SSF55874">
    <property type="entry name" value="ATPase domain of HSP90 chaperone/DNA topoisomerase II/histidine kinase"/>
    <property type="match status" value="1"/>
</dbReference>
<dbReference type="SUPFAM" id="SSF50341">
    <property type="entry name" value="CheW-like"/>
    <property type="match status" value="1"/>
</dbReference>
<comment type="function">
    <text evidence="11">Involved in the transmission of sensory signals from the chemoreceptors to the flagellar motors. CheA is autophosphorylated; it can transfer its phosphate group to either CheB or CheY.</text>
</comment>
<dbReference type="CDD" id="cd00088">
    <property type="entry name" value="HPT"/>
    <property type="match status" value="1"/>
</dbReference>
<dbReference type="GO" id="GO:0000155">
    <property type="term" value="F:phosphorelay sensor kinase activity"/>
    <property type="evidence" value="ECO:0007669"/>
    <property type="project" value="InterPro"/>
</dbReference>
<keyword evidence="8" id="KW-0418">Kinase</keyword>
<dbReference type="InterPro" id="IPR008207">
    <property type="entry name" value="Sig_transdc_His_kin_Hpt_dom"/>
</dbReference>
<accession>A0A5R9FZJ8</accession>
<dbReference type="GO" id="GO:0006935">
    <property type="term" value="P:chemotaxis"/>
    <property type="evidence" value="ECO:0007669"/>
    <property type="project" value="UniProtKB-KW"/>
</dbReference>
<evidence type="ECO:0000259" key="14">
    <source>
        <dbReference type="PROSITE" id="PS50109"/>
    </source>
</evidence>
<dbReference type="InterPro" id="IPR036061">
    <property type="entry name" value="CheW-like_dom_sf"/>
</dbReference>
<dbReference type="SUPFAM" id="SSF47226">
    <property type="entry name" value="Histidine-containing phosphotransfer domain, HPT domain"/>
    <property type="match status" value="1"/>
</dbReference>
<dbReference type="AlphaFoldDB" id="A0A5R9FZJ8"/>
<evidence type="ECO:0000313" key="18">
    <source>
        <dbReference type="Proteomes" id="UP000309676"/>
    </source>
</evidence>
<dbReference type="Gene3D" id="1.20.120.160">
    <property type="entry name" value="HPT domain"/>
    <property type="match status" value="1"/>
</dbReference>
<evidence type="ECO:0000256" key="13">
    <source>
        <dbReference type="SAM" id="MobiDB-lite"/>
    </source>
</evidence>
<dbReference type="EMBL" id="VCIW01000021">
    <property type="protein sequence ID" value="TLS49487.1"/>
    <property type="molecule type" value="Genomic_DNA"/>
</dbReference>
<sequence length="909" mass="97615">MSGNGKASFLREADELLNAIGDHILALERRPDDKENVDHVFRAAHTLKGSANLYDYSGIAILTHLLESVLDDLRNGTRVADAALIDILLESFDQVRSLAERIRDGEDDPQSEPELLHRLGRFLSIRDREEPRAALFSQRATDWAAAARDFMEGTKDADAFAHFLPTLSAADAAAAQLTRYQVRQAKAAAAELAEASALRFDDTELPALLESAAAKFGRMSEKAQGRPALLLFMQFVVVCTLLEAYARKADATSPHPHWWSDVCDAVRDGAESWANGTAPERFSDVVLDVWELCKPREAAKQEFGTLLAPAAFESPFEGEEEEGRPPAPPGASSADALFEAPPRRRSAADASLPDLAPPAGRLVVEQLHFLAPKGRPMIERWELARELLRRCAEALGDDGLLALAAMQAPDLTALNERANRYLDGPAKAEKGASAAASTSRAAGAAGRWTPEEGRAGKEAAASAAARPTAASSTAPGTATASATASATVTASASAPAPAPADADQIIRVETGKVERLMELIGELAVARNAFPFMIGKLRQPNDAAAVAAELKEKYAVLDRITRDLQDAIVDIRMLPVSFVFNKFHRFVRDMARQSGKRIRLAFEGEETTLDKTLVEAISDPLIHLIRNAIDHGIEPSEARARAGKPTEGLLRISAFREGNRVVLEVYDDGAGVDTDRIADKLRETGELPEDRIAAMTQQELVAYVFRTGLSTAEEVTTLSGRGVGMDAVKKAIHRLQGDVGIRSERGAGTTVRIELPLTLSMTHILQVSVGGSAYGIPLEQIEETLRVSAGDVRTMQGEPVVILRDTVYPVVDLRTYLSLPEPEDGTGAAAAAKAGDSSSYLVILGNGVALRVDGLAGQQEVVVKPPEDCFKHLSYLAGASILGDGTVLLILNGNAIRFEPRKETVEATG</sequence>
<evidence type="ECO:0000256" key="7">
    <source>
        <dbReference type="ARBA" id="ARBA00022741"/>
    </source>
</evidence>
<dbReference type="Pfam" id="PF01627">
    <property type="entry name" value="Hpt"/>
    <property type="match status" value="1"/>
</dbReference>